<evidence type="ECO:0000256" key="2">
    <source>
        <dbReference type="PIRSR" id="PIRSR601310-3"/>
    </source>
</evidence>
<organism evidence="5 6">
    <name type="scientific">Arenimonas fontis</name>
    <dbReference type="NCBI Taxonomy" id="2608255"/>
    <lineage>
        <taxon>Bacteria</taxon>
        <taxon>Pseudomonadati</taxon>
        <taxon>Pseudomonadota</taxon>
        <taxon>Gammaproteobacteria</taxon>
        <taxon>Lysobacterales</taxon>
        <taxon>Lysobacteraceae</taxon>
        <taxon>Arenimonas</taxon>
    </lineage>
</organism>
<dbReference type="InterPro" id="IPR011146">
    <property type="entry name" value="HIT-like"/>
</dbReference>
<proteinExistence type="predicted"/>
<evidence type="ECO:0000256" key="1">
    <source>
        <dbReference type="PIRSR" id="PIRSR601310-1"/>
    </source>
</evidence>
<dbReference type="RefSeq" id="WP_149859739.1">
    <property type="nucleotide sequence ID" value="NZ_VUOD01000002.1"/>
</dbReference>
<feature type="short sequence motif" description="Histidine triad motif" evidence="2 3">
    <location>
        <begin position="98"/>
        <end position="102"/>
    </location>
</feature>
<name>A0A5B2ZCC6_9GAMM</name>
<dbReference type="PANTHER" id="PTHR23089">
    <property type="entry name" value="HISTIDINE TRIAD HIT PROTEIN"/>
    <property type="match status" value="1"/>
</dbReference>
<accession>A0A5B2ZCC6</accession>
<dbReference type="SUPFAM" id="SSF54197">
    <property type="entry name" value="HIT-like"/>
    <property type="match status" value="1"/>
</dbReference>
<dbReference type="PRINTS" id="PR00332">
    <property type="entry name" value="HISTRIAD"/>
</dbReference>
<dbReference type="GO" id="GO:0003824">
    <property type="term" value="F:catalytic activity"/>
    <property type="evidence" value="ECO:0007669"/>
    <property type="project" value="InterPro"/>
</dbReference>
<feature type="active site" description="Tele-AMP-histidine intermediate" evidence="1">
    <location>
        <position position="100"/>
    </location>
</feature>
<keyword evidence="6" id="KW-1185">Reference proteome</keyword>
<dbReference type="InterPro" id="IPR001310">
    <property type="entry name" value="Histidine_triad_HIT"/>
</dbReference>
<evidence type="ECO:0000256" key="3">
    <source>
        <dbReference type="PROSITE-ProRule" id="PRU00464"/>
    </source>
</evidence>
<dbReference type="InterPro" id="IPR019808">
    <property type="entry name" value="Histidine_triad_CS"/>
</dbReference>
<dbReference type="EMBL" id="VUOD01000002">
    <property type="protein sequence ID" value="KAA2285637.1"/>
    <property type="molecule type" value="Genomic_DNA"/>
</dbReference>
<gene>
    <name evidence="5" type="ORF">F0415_03080</name>
</gene>
<dbReference type="Gene3D" id="3.30.428.10">
    <property type="entry name" value="HIT-like"/>
    <property type="match status" value="1"/>
</dbReference>
<dbReference type="PROSITE" id="PS00892">
    <property type="entry name" value="HIT_1"/>
    <property type="match status" value="1"/>
</dbReference>
<evidence type="ECO:0000313" key="5">
    <source>
        <dbReference type="EMBL" id="KAA2285637.1"/>
    </source>
</evidence>
<dbReference type="PROSITE" id="PS51084">
    <property type="entry name" value="HIT_2"/>
    <property type="match status" value="1"/>
</dbReference>
<sequence>MAGSIFDKIIAREIPADIVHEDEDVLAFRDINPQAPVHVLFIPKRPIATLNDLRAGDEALVGRLVMAAAAWAKAQGFAENGYRLVMNCNRDGGQTVFHIHLHLLAGRAMHWPPG</sequence>
<dbReference type="CDD" id="cd01276">
    <property type="entry name" value="PKCI_related"/>
    <property type="match status" value="1"/>
</dbReference>
<feature type="domain" description="HIT" evidence="4">
    <location>
        <begin position="5"/>
        <end position="114"/>
    </location>
</feature>
<evidence type="ECO:0000313" key="6">
    <source>
        <dbReference type="Proteomes" id="UP000322165"/>
    </source>
</evidence>
<dbReference type="AlphaFoldDB" id="A0A5B2ZCC6"/>
<dbReference type="Proteomes" id="UP000322165">
    <property type="component" value="Unassembled WGS sequence"/>
</dbReference>
<reference evidence="5 6" key="1">
    <citation type="submission" date="2019-09" db="EMBL/GenBank/DDBJ databases">
        <title>Arenimonas chukotkensis sp. nov., a bacterium isolated from Chukotka hot spring, Arctic region, Russia.</title>
        <authorList>
            <person name="Zayulina K.S."/>
            <person name="Prokofeva M.I."/>
            <person name="Elcheninov A.G."/>
            <person name="Novikov A."/>
            <person name="Kochetkova T.V."/>
            <person name="Kublanov I.V."/>
        </authorList>
    </citation>
    <scope>NUCLEOTIDE SEQUENCE [LARGE SCALE GENOMIC DNA]</scope>
    <source>
        <strain evidence="5 6">3729k</strain>
    </source>
</reference>
<dbReference type="InterPro" id="IPR036265">
    <property type="entry name" value="HIT-like_sf"/>
</dbReference>
<comment type="caution">
    <text evidence="5">The sequence shown here is derived from an EMBL/GenBank/DDBJ whole genome shotgun (WGS) entry which is preliminary data.</text>
</comment>
<protein>
    <submittedName>
        <fullName evidence="5">Histidine triad nucleotide-binding protein</fullName>
    </submittedName>
</protein>
<evidence type="ECO:0000259" key="4">
    <source>
        <dbReference type="PROSITE" id="PS51084"/>
    </source>
</evidence>
<dbReference type="Pfam" id="PF01230">
    <property type="entry name" value="HIT"/>
    <property type="match status" value="1"/>
</dbReference>
<reference evidence="5 6" key="2">
    <citation type="submission" date="2019-09" db="EMBL/GenBank/DDBJ databases">
        <authorList>
            <person name="Mazur A."/>
        </authorList>
    </citation>
    <scope>NUCLEOTIDE SEQUENCE [LARGE SCALE GENOMIC DNA]</scope>
    <source>
        <strain evidence="5 6">3729k</strain>
    </source>
</reference>